<feature type="transmembrane region" description="Helical" evidence="1">
    <location>
        <begin position="84"/>
        <end position="106"/>
    </location>
</feature>
<dbReference type="AlphaFoldDB" id="A0A455UGN0"/>
<feature type="domain" description="TraG N-terminal Proteobacteria" evidence="2">
    <location>
        <begin position="14"/>
        <end position="111"/>
    </location>
</feature>
<sequence>MYSGTYEYAAMATGSNELISALNMEQARRAQQSGWYSTAILFRDMAGYFFAILQAFVIGLAPIVFAAVLVPGLGKKMGTSYAQVMTWLILWWPGLAIVNYIMMLYFQGRQRDTSLMVSPWPI</sequence>
<evidence type="ECO:0000259" key="2">
    <source>
        <dbReference type="Pfam" id="PF07916"/>
    </source>
</evidence>
<keyword evidence="1" id="KW-1133">Transmembrane helix</keyword>
<dbReference type="EMBL" id="AP019515">
    <property type="protein sequence ID" value="BBI65436.1"/>
    <property type="molecule type" value="Genomic_DNA"/>
</dbReference>
<evidence type="ECO:0000256" key="1">
    <source>
        <dbReference type="SAM" id="Phobius"/>
    </source>
</evidence>
<evidence type="ECO:0000313" key="4">
    <source>
        <dbReference type="Proteomes" id="UP000320231"/>
    </source>
</evidence>
<gene>
    <name evidence="3" type="ORF">HSBAA_PA_0390</name>
</gene>
<evidence type="ECO:0000313" key="3">
    <source>
        <dbReference type="EMBL" id="BBI65436.1"/>
    </source>
</evidence>
<proteinExistence type="predicted"/>
<name>A0A455UGN0_9GAMM</name>
<dbReference type="KEGG" id="hsr:HSBAA_PA_0390"/>
<keyword evidence="1" id="KW-0812">Transmembrane</keyword>
<organism evidence="3 4">
    <name type="scientific">Vreelandella sulfidaeris</name>
    <dbReference type="NCBI Taxonomy" id="115553"/>
    <lineage>
        <taxon>Bacteria</taxon>
        <taxon>Pseudomonadati</taxon>
        <taxon>Pseudomonadota</taxon>
        <taxon>Gammaproteobacteria</taxon>
        <taxon>Oceanospirillales</taxon>
        <taxon>Halomonadaceae</taxon>
        <taxon>Vreelandella</taxon>
    </lineage>
</organism>
<protein>
    <recommendedName>
        <fullName evidence="2">TraG N-terminal Proteobacteria domain-containing protein</fullName>
    </recommendedName>
</protein>
<dbReference type="Pfam" id="PF07916">
    <property type="entry name" value="TraG_N"/>
    <property type="match status" value="1"/>
</dbReference>
<geneLocation type="plasmid" evidence="4">
    <name>pbaa-803-a dna</name>
</geneLocation>
<accession>A0A455UGN0</accession>
<feature type="transmembrane region" description="Helical" evidence="1">
    <location>
        <begin position="48"/>
        <end position="72"/>
    </location>
</feature>
<reference evidence="3 4" key="1">
    <citation type="journal article" date="2019" name="Microbiol. Resour. Announc.">
        <title>Complete Genome Sequence of Halomonas sulfidaeris Strain Esulfide1 Isolated from a Metal Sulfide Rock at a Depth of 2,200 Meters, Obtained Using Nanopore Sequencing.</title>
        <authorList>
            <person name="Saito M."/>
            <person name="Nishigata A."/>
            <person name="Galipon J."/>
            <person name="Arakawa K."/>
        </authorList>
    </citation>
    <scope>NUCLEOTIDE SEQUENCE [LARGE SCALE GENOMIC DNA]</scope>
    <source>
        <strain evidence="3 4">ATCC BAA-803</strain>
        <plasmid evidence="4">pbaa-803-a dna</plasmid>
    </source>
</reference>
<keyword evidence="1" id="KW-0472">Membrane</keyword>
<dbReference type="InterPro" id="IPR012931">
    <property type="entry name" value="TraG_N_Proteobacteria"/>
</dbReference>
<dbReference type="Proteomes" id="UP000320231">
    <property type="component" value="Plasmid pBAA-803-A"/>
</dbReference>
<keyword evidence="3" id="KW-0614">Plasmid</keyword>